<gene>
    <name evidence="1" type="ORF">DSCO28_11510</name>
</gene>
<dbReference type="EMBL" id="AP021876">
    <property type="protein sequence ID" value="BBO80585.1"/>
    <property type="molecule type" value="Genomic_DNA"/>
</dbReference>
<reference evidence="1 2" key="1">
    <citation type="submission" date="2019-11" db="EMBL/GenBank/DDBJ databases">
        <title>Comparative genomics of hydrocarbon-degrading Desulfosarcina strains.</title>
        <authorList>
            <person name="Watanabe M."/>
            <person name="Kojima H."/>
            <person name="Fukui M."/>
        </authorList>
    </citation>
    <scope>NUCLEOTIDE SEQUENCE [LARGE SCALE GENOMIC DNA]</scope>
    <source>
        <strain evidence="1 2">28bB2T</strain>
    </source>
</reference>
<name>A0A5K7ZK20_9BACT</name>
<sequence>MDIFKDDNFYPTFNGRSAINNFGSRYVGRVQHFFACDFLFCIYPGFEKCEEQLGYHEFSMPPGKQDSTLSGNESKKF</sequence>
<dbReference type="Proteomes" id="UP000425960">
    <property type="component" value="Chromosome"/>
</dbReference>
<protein>
    <submittedName>
        <fullName evidence="1">Uncharacterized protein</fullName>
    </submittedName>
</protein>
<accession>A0A5K7ZK20</accession>
<organism evidence="1 2">
    <name type="scientific">Desulfosarcina ovata subsp. sediminis</name>
    <dbReference type="NCBI Taxonomy" id="885957"/>
    <lineage>
        <taxon>Bacteria</taxon>
        <taxon>Pseudomonadati</taxon>
        <taxon>Thermodesulfobacteriota</taxon>
        <taxon>Desulfobacteria</taxon>
        <taxon>Desulfobacterales</taxon>
        <taxon>Desulfosarcinaceae</taxon>
        <taxon>Desulfosarcina</taxon>
    </lineage>
</organism>
<dbReference type="AlphaFoldDB" id="A0A5K7ZK20"/>
<evidence type="ECO:0000313" key="2">
    <source>
        <dbReference type="Proteomes" id="UP000425960"/>
    </source>
</evidence>
<evidence type="ECO:0000313" key="1">
    <source>
        <dbReference type="EMBL" id="BBO80585.1"/>
    </source>
</evidence>
<dbReference type="KEGG" id="dov:DSCO28_11510"/>
<proteinExistence type="predicted"/>